<name>A0A2C5YA60_9HYPO</name>
<keyword evidence="3" id="KW-1185">Reference proteome</keyword>
<keyword evidence="1" id="KW-0472">Membrane</keyword>
<protein>
    <submittedName>
        <fullName evidence="2">Uncharacterized protein</fullName>
    </submittedName>
</protein>
<proteinExistence type="predicted"/>
<keyword evidence="1" id="KW-1133">Transmembrane helix</keyword>
<reference evidence="2 3" key="1">
    <citation type="submission" date="2017-06" db="EMBL/GenBank/DDBJ databases">
        <title>Ant-infecting Ophiocordyceps genomes reveal a high diversity of potential behavioral manipulation genes and a possible major role for enterotoxins.</title>
        <authorList>
            <person name="De Bekker C."/>
            <person name="Evans H.C."/>
            <person name="Brachmann A."/>
            <person name="Hughes D.P."/>
        </authorList>
    </citation>
    <scope>NUCLEOTIDE SEQUENCE [LARGE SCALE GENOMIC DNA]</scope>
    <source>
        <strain evidence="2 3">Map64</strain>
    </source>
</reference>
<organism evidence="2 3">
    <name type="scientific">Ophiocordyceps australis</name>
    <dbReference type="NCBI Taxonomy" id="1399860"/>
    <lineage>
        <taxon>Eukaryota</taxon>
        <taxon>Fungi</taxon>
        <taxon>Dikarya</taxon>
        <taxon>Ascomycota</taxon>
        <taxon>Pezizomycotina</taxon>
        <taxon>Sordariomycetes</taxon>
        <taxon>Hypocreomycetidae</taxon>
        <taxon>Hypocreales</taxon>
        <taxon>Ophiocordycipitaceae</taxon>
        <taxon>Ophiocordyceps</taxon>
    </lineage>
</organism>
<feature type="transmembrane region" description="Helical" evidence="1">
    <location>
        <begin position="28"/>
        <end position="47"/>
    </location>
</feature>
<evidence type="ECO:0000313" key="2">
    <source>
        <dbReference type="EMBL" id="PHH64350.1"/>
    </source>
</evidence>
<dbReference type="EMBL" id="NJET01000032">
    <property type="protein sequence ID" value="PHH64350.1"/>
    <property type="molecule type" value="Genomic_DNA"/>
</dbReference>
<gene>
    <name evidence="2" type="ORF">CDD81_4707</name>
</gene>
<accession>A0A2C5YA60</accession>
<dbReference type="AlphaFoldDB" id="A0A2C5YA60"/>
<evidence type="ECO:0000256" key="1">
    <source>
        <dbReference type="SAM" id="Phobius"/>
    </source>
</evidence>
<keyword evidence="1" id="KW-0812">Transmembrane</keyword>
<dbReference type="Proteomes" id="UP000226192">
    <property type="component" value="Unassembled WGS sequence"/>
</dbReference>
<evidence type="ECO:0000313" key="3">
    <source>
        <dbReference type="Proteomes" id="UP000226192"/>
    </source>
</evidence>
<comment type="caution">
    <text evidence="2">The sequence shown here is derived from an EMBL/GenBank/DDBJ whole genome shotgun (WGS) entry which is preliminary data.</text>
</comment>
<sequence length="73" mass="7837">MTSLRAGKSVQIRRYATEPPGEVQSRKTYAMIGAAALALGSSFYLLLSRPEKAVEVQNTGQKGSLASEIPPTR</sequence>